<keyword evidence="2" id="KW-1185">Reference proteome</keyword>
<evidence type="ECO:0000313" key="2">
    <source>
        <dbReference type="Proteomes" id="UP000053676"/>
    </source>
</evidence>
<dbReference type="Proteomes" id="UP000053676">
    <property type="component" value="Unassembled WGS sequence"/>
</dbReference>
<proteinExistence type="predicted"/>
<dbReference type="EMBL" id="KI660402">
    <property type="protein sequence ID" value="ETN73923.1"/>
    <property type="molecule type" value="Genomic_DNA"/>
</dbReference>
<reference evidence="2" key="1">
    <citation type="journal article" date="2014" name="Nat. Genet.">
        <title>Genome of the human hookworm Necator americanus.</title>
        <authorList>
            <person name="Tang Y.T."/>
            <person name="Gao X."/>
            <person name="Rosa B.A."/>
            <person name="Abubucker S."/>
            <person name="Hallsworth-Pepin K."/>
            <person name="Martin J."/>
            <person name="Tyagi R."/>
            <person name="Heizer E."/>
            <person name="Zhang X."/>
            <person name="Bhonagiri-Palsikar V."/>
            <person name="Minx P."/>
            <person name="Warren W.C."/>
            <person name="Wang Q."/>
            <person name="Zhan B."/>
            <person name="Hotez P.J."/>
            <person name="Sternberg P.W."/>
            <person name="Dougall A."/>
            <person name="Gaze S.T."/>
            <person name="Mulvenna J."/>
            <person name="Sotillo J."/>
            <person name="Ranganathan S."/>
            <person name="Rabelo E.M."/>
            <person name="Wilson R.K."/>
            <person name="Felgner P.L."/>
            <person name="Bethony J."/>
            <person name="Hawdon J.M."/>
            <person name="Gasser R.B."/>
            <person name="Loukas A."/>
            <person name="Mitreva M."/>
        </authorList>
    </citation>
    <scope>NUCLEOTIDE SEQUENCE [LARGE SCALE GENOMIC DNA]</scope>
</reference>
<evidence type="ECO:0000313" key="1">
    <source>
        <dbReference type="EMBL" id="ETN73923.1"/>
    </source>
</evidence>
<accession>W2SWP3</accession>
<protein>
    <submittedName>
        <fullName evidence="1">Uncharacterized protein</fullName>
    </submittedName>
</protein>
<dbReference type="AlphaFoldDB" id="W2SWP3"/>
<dbReference type="KEGG" id="nai:NECAME_13313"/>
<organism evidence="1 2">
    <name type="scientific">Necator americanus</name>
    <name type="common">Human hookworm</name>
    <dbReference type="NCBI Taxonomy" id="51031"/>
    <lineage>
        <taxon>Eukaryota</taxon>
        <taxon>Metazoa</taxon>
        <taxon>Ecdysozoa</taxon>
        <taxon>Nematoda</taxon>
        <taxon>Chromadorea</taxon>
        <taxon>Rhabditida</taxon>
        <taxon>Rhabditina</taxon>
        <taxon>Rhabditomorpha</taxon>
        <taxon>Strongyloidea</taxon>
        <taxon>Ancylostomatidae</taxon>
        <taxon>Bunostominae</taxon>
        <taxon>Necator</taxon>
    </lineage>
</organism>
<gene>
    <name evidence="1" type="ORF">NECAME_13313</name>
</gene>
<sequence length="71" mass="8151">MNGGVFLTFKPAFEPLSLTLILEELKEEPTFEPLGLTLILEELEETEVTLLSAYELNERPNLLPMRKMNDE</sequence>
<name>W2SWP3_NECAM</name>